<dbReference type="Gene3D" id="1.10.8.20">
    <property type="entry name" value="N-terminal domain of phosphatidylinositol transfer protein sec14p"/>
    <property type="match status" value="1"/>
</dbReference>
<dbReference type="InterPro" id="IPR011074">
    <property type="entry name" value="CRAL/TRIO_N_dom"/>
</dbReference>
<evidence type="ECO:0000313" key="3">
    <source>
        <dbReference type="Proteomes" id="UP000091820"/>
    </source>
</evidence>
<dbReference type="VEuPathDB" id="VectorBase:GBRI040255"/>
<feature type="domain" description="CRAL/TRIO N-terminal" evidence="1">
    <location>
        <begin position="48"/>
        <end position="73"/>
    </location>
</feature>
<dbReference type="Proteomes" id="UP000091820">
    <property type="component" value="Unassembled WGS sequence"/>
</dbReference>
<name>A0A1A9X126_9MUSC</name>
<reference evidence="3" key="1">
    <citation type="submission" date="2014-03" db="EMBL/GenBank/DDBJ databases">
        <authorList>
            <person name="Aksoy S."/>
            <person name="Warren W."/>
            <person name="Wilson R.K."/>
        </authorList>
    </citation>
    <scope>NUCLEOTIDE SEQUENCE [LARGE SCALE GENOMIC DNA]</scope>
    <source>
        <strain evidence="3">IAEA</strain>
    </source>
</reference>
<sequence>MLQIRSLNDDLQREANEKLNEVPARIHEDLRAFRIWIEEQPHLCANTDDQFLIAFLRGCKYSTEKAKTKIDTYYTLKTKFPDCFNVIDIDSARFREIFRMGVFLLLPIPLHNNGPRILLMRGGIPPADTFSIEEVMAVSHVLQDIALLEDDYAVVSGLIFFHNSLDSLSQDVPLKYLPKEYGGENGSIAEIIAEWDKKLDEYRDYFKKSSQWGIDEKLRIGKTKDSDDMFGFEGSFRKLENLQLPLQGSLRLLSSTYSAE</sequence>
<proteinExistence type="predicted"/>
<dbReference type="SUPFAM" id="SSF52087">
    <property type="entry name" value="CRAL/TRIO domain"/>
    <property type="match status" value="1"/>
</dbReference>
<dbReference type="AlphaFoldDB" id="A0A1A9X126"/>
<evidence type="ECO:0000259" key="1">
    <source>
        <dbReference type="SMART" id="SM01100"/>
    </source>
</evidence>
<dbReference type="GO" id="GO:0016020">
    <property type="term" value="C:membrane"/>
    <property type="evidence" value="ECO:0007669"/>
    <property type="project" value="TreeGrafter"/>
</dbReference>
<accession>A0A1A9X126</accession>
<protein>
    <submittedName>
        <fullName evidence="2">CRAL_TRIO_N domain-containing protein</fullName>
    </submittedName>
</protein>
<dbReference type="InterPro" id="IPR036273">
    <property type="entry name" value="CRAL/TRIO_N_dom_sf"/>
</dbReference>
<dbReference type="SMART" id="SM01100">
    <property type="entry name" value="CRAL_TRIO_N"/>
    <property type="match status" value="1"/>
</dbReference>
<dbReference type="InterPro" id="IPR036865">
    <property type="entry name" value="CRAL-TRIO_dom_sf"/>
</dbReference>
<dbReference type="EnsemblMetazoa" id="GBRI040255-RA">
    <property type="protein sequence ID" value="GBRI040255-PA"/>
    <property type="gene ID" value="GBRI040255"/>
</dbReference>
<dbReference type="PANTHER" id="PTHR10174">
    <property type="entry name" value="ALPHA-TOCOPHEROL TRANSFER PROTEIN-RELATED"/>
    <property type="match status" value="1"/>
</dbReference>
<dbReference type="SUPFAM" id="SSF46938">
    <property type="entry name" value="CRAL/TRIO N-terminal domain"/>
    <property type="match status" value="1"/>
</dbReference>
<dbReference type="GO" id="GO:1902936">
    <property type="term" value="F:phosphatidylinositol bisphosphate binding"/>
    <property type="evidence" value="ECO:0007669"/>
    <property type="project" value="TreeGrafter"/>
</dbReference>
<dbReference type="PANTHER" id="PTHR10174:SF216">
    <property type="entry name" value="CRAL-TRIO DOMAIN-CONTAINING PROTEIN-RELATED"/>
    <property type="match status" value="1"/>
</dbReference>
<evidence type="ECO:0000313" key="2">
    <source>
        <dbReference type="EnsemblMetazoa" id="GBRI040255-PA"/>
    </source>
</evidence>
<reference evidence="2" key="2">
    <citation type="submission" date="2020-05" db="UniProtKB">
        <authorList>
            <consortium name="EnsemblMetazoa"/>
        </authorList>
    </citation>
    <scope>IDENTIFICATION</scope>
    <source>
        <strain evidence="2">IAEA</strain>
    </source>
</reference>
<keyword evidence="3" id="KW-1185">Reference proteome</keyword>
<organism evidence="2 3">
    <name type="scientific">Glossina brevipalpis</name>
    <dbReference type="NCBI Taxonomy" id="37001"/>
    <lineage>
        <taxon>Eukaryota</taxon>
        <taxon>Metazoa</taxon>
        <taxon>Ecdysozoa</taxon>
        <taxon>Arthropoda</taxon>
        <taxon>Hexapoda</taxon>
        <taxon>Insecta</taxon>
        <taxon>Pterygota</taxon>
        <taxon>Neoptera</taxon>
        <taxon>Endopterygota</taxon>
        <taxon>Diptera</taxon>
        <taxon>Brachycera</taxon>
        <taxon>Muscomorpha</taxon>
        <taxon>Hippoboscoidea</taxon>
        <taxon>Glossinidae</taxon>
        <taxon>Glossina</taxon>
    </lineage>
</organism>
<dbReference type="Gene3D" id="1.20.5.1200">
    <property type="entry name" value="Alpha-tocopherol transfer"/>
    <property type="match status" value="1"/>
</dbReference>